<dbReference type="GO" id="GO:0006364">
    <property type="term" value="P:rRNA processing"/>
    <property type="evidence" value="ECO:0007669"/>
    <property type="project" value="InterPro"/>
</dbReference>
<dbReference type="InterPro" id="IPR013268">
    <property type="entry name" value="UTP16"/>
</dbReference>
<feature type="compositionally biased region" description="Polar residues" evidence="1">
    <location>
        <begin position="45"/>
        <end position="61"/>
    </location>
</feature>
<gene>
    <name evidence="2" type="ORF">BJ508DRAFT_123709</name>
</gene>
<name>A0A3N4IGR8_ASCIM</name>
<organism evidence="2 3">
    <name type="scientific">Ascobolus immersus RN42</name>
    <dbReference type="NCBI Taxonomy" id="1160509"/>
    <lineage>
        <taxon>Eukaryota</taxon>
        <taxon>Fungi</taxon>
        <taxon>Dikarya</taxon>
        <taxon>Ascomycota</taxon>
        <taxon>Pezizomycotina</taxon>
        <taxon>Pezizomycetes</taxon>
        <taxon>Pezizales</taxon>
        <taxon>Ascobolaceae</taxon>
        <taxon>Ascobolus</taxon>
    </lineage>
</organism>
<dbReference type="STRING" id="1160509.A0A3N4IGR8"/>
<evidence type="ECO:0000313" key="3">
    <source>
        <dbReference type="Proteomes" id="UP000275078"/>
    </source>
</evidence>
<feature type="compositionally biased region" description="Basic and acidic residues" evidence="1">
    <location>
        <begin position="114"/>
        <end position="123"/>
    </location>
</feature>
<sequence length="178" mass="20134">MVSASYTDVLQSLQQNLRNKRKALDAKLKTQATTSKSKRQRRELTPQSDDAPTSPTITNEPLNPAASKLLPTSLLESVAGKFDNDSDDSDSDDSPQNKRHKKFEDSDDDDDMEERNLDKIPAKDLQMKKRTVVVKKGPVKVKVLDDEKRMRSILPPKSVKKVSNVRDAWMKGRGVMRR</sequence>
<reference evidence="2 3" key="1">
    <citation type="journal article" date="2018" name="Nat. Ecol. Evol.">
        <title>Pezizomycetes genomes reveal the molecular basis of ectomycorrhizal truffle lifestyle.</title>
        <authorList>
            <person name="Murat C."/>
            <person name="Payen T."/>
            <person name="Noel B."/>
            <person name="Kuo A."/>
            <person name="Morin E."/>
            <person name="Chen J."/>
            <person name="Kohler A."/>
            <person name="Krizsan K."/>
            <person name="Balestrini R."/>
            <person name="Da Silva C."/>
            <person name="Montanini B."/>
            <person name="Hainaut M."/>
            <person name="Levati E."/>
            <person name="Barry K.W."/>
            <person name="Belfiori B."/>
            <person name="Cichocki N."/>
            <person name="Clum A."/>
            <person name="Dockter R.B."/>
            <person name="Fauchery L."/>
            <person name="Guy J."/>
            <person name="Iotti M."/>
            <person name="Le Tacon F."/>
            <person name="Lindquist E.A."/>
            <person name="Lipzen A."/>
            <person name="Malagnac F."/>
            <person name="Mello A."/>
            <person name="Molinier V."/>
            <person name="Miyauchi S."/>
            <person name="Poulain J."/>
            <person name="Riccioni C."/>
            <person name="Rubini A."/>
            <person name="Sitrit Y."/>
            <person name="Splivallo R."/>
            <person name="Traeger S."/>
            <person name="Wang M."/>
            <person name="Zifcakova L."/>
            <person name="Wipf D."/>
            <person name="Zambonelli A."/>
            <person name="Paolocci F."/>
            <person name="Nowrousian M."/>
            <person name="Ottonello S."/>
            <person name="Baldrian P."/>
            <person name="Spatafora J.W."/>
            <person name="Henrissat B."/>
            <person name="Nagy L.G."/>
            <person name="Aury J.M."/>
            <person name="Wincker P."/>
            <person name="Grigoriev I.V."/>
            <person name="Bonfante P."/>
            <person name="Martin F.M."/>
        </authorList>
    </citation>
    <scope>NUCLEOTIDE SEQUENCE [LARGE SCALE GENOMIC DNA]</scope>
    <source>
        <strain evidence="2 3">RN42</strain>
    </source>
</reference>
<proteinExistence type="predicted"/>
<dbReference type="Pfam" id="PF08297">
    <property type="entry name" value="U3_snoRNA_assoc"/>
    <property type="match status" value="1"/>
</dbReference>
<feature type="region of interest" description="Disordered" evidence="1">
    <location>
        <begin position="21"/>
        <end position="123"/>
    </location>
</feature>
<dbReference type="Proteomes" id="UP000275078">
    <property type="component" value="Unassembled WGS sequence"/>
</dbReference>
<dbReference type="GO" id="GO:0030515">
    <property type="term" value="F:snoRNA binding"/>
    <property type="evidence" value="ECO:0007669"/>
    <property type="project" value="InterPro"/>
</dbReference>
<protein>
    <submittedName>
        <fullName evidence="2">Uncharacterized protein</fullName>
    </submittedName>
</protein>
<keyword evidence="3" id="KW-1185">Reference proteome</keyword>
<evidence type="ECO:0000256" key="1">
    <source>
        <dbReference type="SAM" id="MobiDB-lite"/>
    </source>
</evidence>
<dbReference type="EMBL" id="ML119684">
    <property type="protein sequence ID" value="RPA80854.1"/>
    <property type="molecule type" value="Genomic_DNA"/>
</dbReference>
<dbReference type="AlphaFoldDB" id="A0A3N4IGR8"/>
<accession>A0A3N4IGR8</accession>
<evidence type="ECO:0000313" key="2">
    <source>
        <dbReference type="EMBL" id="RPA80854.1"/>
    </source>
</evidence>